<dbReference type="AlphaFoldDB" id="A0A0P0VQS1"/>
<dbReference type="EMBL" id="AP014958">
    <property type="protein sequence ID" value="BAS81231.1"/>
    <property type="molecule type" value="Genomic_DNA"/>
</dbReference>
<dbReference type="PaxDb" id="39947-A0A0P0VQS1"/>
<reference evidence="2 3" key="3">
    <citation type="journal article" date="2013" name="Rice">
        <title>Improvement of the Oryza sativa Nipponbare reference genome using next generation sequence and optical map data.</title>
        <authorList>
            <person name="Kawahara Y."/>
            <person name="de la Bastide M."/>
            <person name="Hamilton J.P."/>
            <person name="Kanamori H."/>
            <person name="McCombie W.R."/>
            <person name="Ouyang S."/>
            <person name="Schwartz D.C."/>
            <person name="Tanaka T."/>
            <person name="Wu J."/>
            <person name="Zhou S."/>
            <person name="Childs K.L."/>
            <person name="Davidson R.M."/>
            <person name="Lin H."/>
            <person name="Quesada-Ocampo L."/>
            <person name="Vaillancourt B."/>
            <person name="Sakai H."/>
            <person name="Lee S.S."/>
            <person name="Kim J."/>
            <person name="Numa H."/>
            <person name="Itoh T."/>
            <person name="Buell C.R."/>
            <person name="Matsumoto T."/>
        </authorList>
    </citation>
    <scope>NUCLEOTIDE SEQUENCE [LARGE SCALE GENOMIC DNA]</scope>
    <source>
        <strain evidence="3">cv. Nipponbare</strain>
    </source>
</reference>
<gene>
    <name evidence="2" type="ordered locus">Os02g0782032</name>
    <name evidence="2" type="ORF">OSNPB_020782032</name>
</gene>
<dbReference type="Proteomes" id="UP000059680">
    <property type="component" value="Chromosome 2"/>
</dbReference>
<keyword evidence="3" id="KW-1185">Reference proteome</keyword>
<evidence type="ECO:0000313" key="3">
    <source>
        <dbReference type="Proteomes" id="UP000059680"/>
    </source>
</evidence>
<evidence type="ECO:0000256" key="1">
    <source>
        <dbReference type="SAM" id="MobiDB-lite"/>
    </source>
</evidence>
<dbReference type="InParanoid" id="A0A0P0VQS1"/>
<name>A0A0P0VQS1_ORYSJ</name>
<accession>A0A0P0VQS1</accession>
<reference evidence="2 3" key="2">
    <citation type="journal article" date="2013" name="Plant Cell Physiol.">
        <title>Rice Annotation Project Database (RAP-DB): an integrative and interactive database for rice genomics.</title>
        <authorList>
            <person name="Sakai H."/>
            <person name="Lee S.S."/>
            <person name="Tanaka T."/>
            <person name="Numa H."/>
            <person name="Kim J."/>
            <person name="Kawahara Y."/>
            <person name="Wakimoto H."/>
            <person name="Yang C.C."/>
            <person name="Iwamoto M."/>
            <person name="Abe T."/>
            <person name="Yamada Y."/>
            <person name="Muto A."/>
            <person name="Inokuchi H."/>
            <person name="Ikemura T."/>
            <person name="Matsumoto T."/>
            <person name="Sasaki T."/>
            <person name="Itoh T."/>
        </authorList>
    </citation>
    <scope>NUCLEOTIDE SEQUENCE [LARGE SCALE GENOMIC DNA]</scope>
    <source>
        <strain evidence="3">cv. Nipponbare</strain>
    </source>
</reference>
<feature type="region of interest" description="Disordered" evidence="1">
    <location>
        <begin position="1"/>
        <end position="68"/>
    </location>
</feature>
<sequence>MAAAVAQRCWSSSRGDPPSRARTAAARSGSPSMRESSSSPVAERGVWGSSPVSTSAMAGGGRWPVAGRRGGECVRVFGEAWESHTG</sequence>
<evidence type="ECO:0000313" key="2">
    <source>
        <dbReference type="EMBL" id="BAS81231.1"/>
    </source>
</evidence>
<reference evidence="3" key="1">
    <citation type="journal article" date="2005" name="Nature">
        <title>The map-based sequence of the rice genome.</title>
        <authorList>
            <consortium name="International rice genome sequencing project (IRGSP)"/>
            <person name="Matsumoto T."/>
            <person name="Wu J."/>
            <person name="Kanamori H."/>
            <person name="Katayose Y."/>
            <person name="Fujisawa M."/>
            <person name="Namiki N."/>
            <person name="Mizuno H."/>
            <person name="Yamamoto K."/>
            <person name="Antonio B.A."/>
            <person name="Baba T."/>
            <person name="Sakata K."/>
            <person name="Nagamura Y."/>
            <person name="Aoki H."/>
            <person name="Arikawa K."/>
            <person name="Arita K."/>
            <person name="Bito T."/>
            <person name="Chiden Y."/>
            <person name="Fujitsuka N."/>
            <person name="Fukunaka R."/>
            <person name="Hamada M."/>
            <person name="Harada C."/>
            <person name="Hayashi A."/>
            <person name="Hijishita S."/>
            <person name="Honda M."/>
            <person name="Hosokawa S."/>
            <person name="Ichikawa Y."/>
            <person name="Idonuma A."/>
            <person name="Iijima M."/>
            <person name="Ikeda M."/>
            <person name="Ikeno M."/>
            <person name="Ito K."/>
            <person name="Ito S."/>
            <person name="Ito T."/>
            <person name="Ito Y."/>
            <person name="Ito Y."/>
            <person name="Iwabuchi A."/>
            <person name="Kamiya K."/>
            <person name="Karasawa W."/>
            <person name="Kurita K."/>
            <person name="Katagiri S."/>
            <person name="Kikuta A."/>
            <person name="Kobayashi H."/>
            <person name="Kobayashi N."/>
            <person name="Machita K."/>
            <person name="Maehara T."/>
            <person name="Masukawa M."/>
            <person name="Mizubayashi T."/>
            <person name="Mukai Y."/>
            <person name="Nagasaki H."/>
            <person name="Nagata Y."/>
            <person name="Naito S."/>
            <person name="Nakashima M."/>
            <person name="Nakama Y."/>
            <person name="Nakamichi Y."/>
            <person name="Nakamura M."/>
            <person name="Meguro A."/>
            <person name="Negishi M."/>
            <person name="Ohta I."/>
            <person name="Ohta T."/>
            <person name="Okamoto M."/>
            <person name="Ono N."/>
            <person name="Saji S."/>
            <person name="Sakaguchi M."/>
            <person name="Sakai K."/>
            <person name="Shibata M."/>
            <person name="Shimokawa T."/>
            <person name="Song J."/>
            <person name="Takazaki Y."/>
            <person name="Terasawa K."/>
            <person name="Tsugane M."/>
            <person name="Tsuji K."/>
            <person name="Ueda S."/>
            <person name="Waki K."/>
            <person name="Yamagata H."/>
            <person name="Yamamoto M."/>
            <person name="Yamamoto S."/>
            <person name="Yamane H."/>
            <person name="Yoshiki S."/>
            <person name="Yoshihara R."/>
            <person name="Yukawa K."/>
            <person name="Zhong H."/>
            <person name="Yano M."/>
            <person name="Yuan Q."/>
            <person name="Ouyang S."/>
            <person name="Liu J."/>
            <person name="Jones K.M."/>
            <person name="Gansberger K."/>
            <person name="Moffat K."/>
            <person name="Hill J."/>
            <person name="Bera J."/>
            <person name="Fadrosh D."/>
            <person name="Jin S."/>
            <person name="Johri S."/>
            <person name="Kim M."/>
            <person name="Overton L."/>
            <person name="Reardon M."/>
            <person name="Tsitrin T."/>
            <person name="Vuong H."/>
            <person name="Weaver B."/>
            <person name="Ciecko A."/>
            <person name="Tallon L."/>
            <person name="Jackson J."/>
            <person name="Pai G."/>
            <person name="Aken S.V."/>
            <person name="Utterback T."/>
            <person name="Reidmuller S."/>
            <person name="Feldblyum T."/>
            <person name="Hsiao J."/>
            <person name="Zismann V."/>
            <person name="Iobst S."/>
            <person name="de Vazeille A.R."/>
            <person name="Buell C.R."/>
            <person name="Ying K."/>
            <person name="Li Y."/>
            <person name="Lu T."/>
            <person name="Huang Y."/>
            <person name="Zhao Q."/>
            <person name="Feng Q."/>
            <person name="Zhang L."/>
            <person name="Zhu J."/>
            <person name="Weng Q."/>
            <person name="Mu J."/>
            <person name="Lu Y."/>
            <person name="Fan D."/>
            <person name="Liu Y."/>
            <person name="Guan J."/>
            <person name="Zhang Y."/>
            <person name="Yu S."/>
            <person name="Liu X."/>
            <person name="Zhang Y."/>
            <person name="Hong G."/>
            <person name="Han B."/>
            <person name="Choisne N."/>
            <person name="Demange N."/>
            <person name="Orjeda G."/>
            <person name="Samain S."/>
            <person name="Cattolico L."/>
            <person name="Pelletier E."/>
            <person name="Couloux A."/>
            <person name="Segurens B."/>
            <person name="Wincker P."/>
            <person name="D'Hont A."/>
            <person name="Scarpelli C."/>
            <person name="Weissenbach J."/>
            <person name="Salanoubat M."/>
            <person name="Quetier F."/>
            <person name="Yu Y."/>
            <person name="Kim H.R."/>
            <person name="Rambo T."/>
            <person name="Currie J."/>
            <person name="Collura K."/>
            <person name="Luo M."/>
            <person name="Yang T."/>
            <person name="Ammiraju J.S.S."/>
            <person name="Engler F."/>
            <person name="Soderlund C."/>
            <person name="Wing R.A."/>
            <person name="Palmer L.E."/>
            <person name="de la Bastide M."/>
            <person name="Spiegel L."/>
            <person name="Nascimento L."/>
            <person name="Zutavern T."/>
            <person name="O'Shaughnessy A."/>
            <person name="Dike S."/>
            <person name="Dedhia N."/>
            <person name="Preston R."/>
            <person name="Balija V."/>
            <person name="McCombie W.R."/>
            <person name="Chow T."/>
            <person name="Chen H."/>
            <person name="Chung M."/>
            <person name="Chen C."/>
            <person name="Shaw J."/>
            <person name="Wu H."/>
            <person name="Hsiao K."/>
            <person name="Chao Y."/>
            <person name="Chu M."/>
            <person name="Cheng C."/>
            <person name="Hour A."/>
            <person name="Lee P."/>
            <person name="Lin S."/>
            <person name="Lin Y."/>
            <person name="Liou J."/>
            <person name="Liu S."/>
            <person name="Hsing Y."/>
            <person name="Raghuvanshi S."/>
            <person name="Mohanty A."/>
            <person name="Bharti A.K."/>
            <person name="Gaur A."/>
            <person name="Gupta V."/>
            <person name="Kumar D."/>
            <person name="Ravi V."/>
            <person name="Vij S."/>
            <person name="Kapur A."/>
            <person name="Khurana P."/>
            <person name="Khurana P."/>
            <person name="Khurana J.P."/>
            <person name="Tyagi A.K."/>
            <person name="Gaikwad K."/>
            <person name="Singh A."/>
            <person name="Dalal V."/>
            <person name="Srivastava S."/>
            <person name="Dixit A."/>
            <person name="Pal A.K."/>
            <person name="Ghazi I.A."/>
            <person name="Yadav M."/>
            <person name="Pandit A."/>
            <person name="Bhargava A."/>
            <person name="Sureshbabu K."/>
            <person name="Batra K."/>
            <person name="Sharma T.R."/>
            <person name="Mohapatra T."/>
            <person name="Singh N.K."/>
            <person name="Messing J."/>
            <person name="Nelson A.B."/>
            <person name="Fuks G."/>
            <person name="Kavchok S."/>
            <person name="Keizer G."/>
            <person name="Linton E."/>
            <person name="Llaca V."/>
            <person name="Song R."/>
            <person name="Tanyolac B."/>
            <person name="Young S."/>
            <person name="Ho-Il K."/>
            <person name="Hahn J.H."/>
            <person name="Sangsakoo G."/>
            <person name="Vanavichit A."/>
            <person name="de Mattos Luiz.A.T."/>
            <person name="Zimmer P.D."/>
            <person name="Malone G."/>
            <person name="Dellagostin O."/>
            <person name="de Oliveira A.C."/>
            <person name="Bevan M."/>
            <person name="Bancroft I."/>
            <person name="Minx P."/>
            <person name="Cordum H."/>
            <person name="Wilson R."/>
            <person name="Cheng Z."/>
            <person name="Jin W."/>
            <person name="Jiang J."/>
            <person name="Leong S.A."/>
            <person name="Iwama H."/>
            <person name="Gojobori T."/>
            <person name="Itoh T."/>
            <person name="Niimura Y."/>
            <person name="Fujii Y."/>
            <person name="Habara T."/>
            <person name="Sakai H."/>
            <person name="Sato Y."/>
            <person name="Wilson G."/>
            <person name="Kumar K."/>
            <person name="McCouch S."/>
            <person name="Juretic N."/>
            <person name="Hoen D."/>
            <person name="Wright S."/>
            <person name="Bruskiewich R."/>
            <person name="Bureau T."/>
            <person name="Miyao A."/>
            <person name="Hirochika H."/>
            <person name="Nishikawa T."/>
            <person name="Kadowaki K."/>
            <person name="Sugiura M."/>
            <person name="Burr B."/>
            <person name="Sasaki T."/>
        </authorList>
    </citation>
    <scope>NUCLEOTIDE SEQUENCE [LARGE SCALE GENOMIC DNA]</scope>
    <source>
        <strain evidence="3">cv. Nipponbare</strain>
    </source>
</reference>
<proteinExistence type="predicted"/>
<organism evidence="2 3">
    <name type="scientific">Oryza sativa subsp. japonica</name>
    <name type="common">Rice</name>
    <dbReference type="NCBI Taxonomy" id="39947"/>
    <lineage>
        <taxon>Eukaryota</taxon>
        <taxon>Viridiplantae</taxon>
        <taxon>Streptophyta</taxon>
        <taxon>Embryophyta</taxon>
        <taxon>Tracheophyta</taxon>
        <taxon>Spermatophyta</taxon>
        <taxon>Magnoliopsida</taxon>
        <taxon>Liliopsida</taxon>
        <taxon>Poales</taxon>
        <taxon>Poaceae</taxon>
        <taxon>BOP clade</taxon>
        <taxon>Oryzoideae</taxon>
        <taxon>Oryzeae</taxon>
        <taxon>Oryzinae</taxon>
        <taxon>Oryza</taxon>
        <taxon>Oryza sativa</taxon>
    </lineage>
</organism>
<protein>
    <submittedName>
        <fullName evidence="2">Os02g0782032 protein</fullName>
    </submittedName>
</protein>
<feature type="compositionally biased region" description="Low complexity" evidence="1">
    <location>
        <begin position="18"/>
        <end position="39"/>
    </location>
</feature>